<dbReference type="Pfam" id="PF04314">
    <property type="entry name" value="PCuAC"/>
    <property type="match status" value="1"/>
</dbReference>
<keyword evidence="3" id="KW-1185">Reference proteome</keyword>
<evidence type="ECO:0000313" key="3">
    <source>
        <dbReference type="Proteomes" id="UP001621714"/>
    </source>
</evidence>
<keyword evidence="1" id="KW-0732">Signal</keyword>
<dbReference type="InterPro" id="IPR036182">
    <property type="entry name" value="PCuAC_sf"/>
</dbReference>
<dbReference type="EMBL" id="JBANFI010000001">
    <property type="protein sequence ID" value="MFK7159618.1"/>
    <property type="molecule type" value="Genomic_DNA"/>
</dbReference>
<feature type="signal peptide" evidence="1">
    <location>
        <begin position="1"/>
        <end position="21"/>
    </location>
</feature>
<dbReference type="PANTHER" id="PTHR36302:SF1">
    <property type="entry name" value="COPPER CHAPERONE PCU(A)C"/>
    <property type="match status" value="1"/>
</dbReference>
<accession>A0ABW8PVA7</accession>
<dbReference type="PANTHER" id="PTHR36302">
    <property type="entry name" value="BLR7088 PROTEIN"/>
    <property type="match status" value="1"/>
</dbReference>
<dbReference type="RefSeq" id="WP_405336270.1">
    <property type="nucleotide sequence ID" value="NZ_JBANFI010000001.1"/>
</dbReference>
<reference evidence="2 3" key="1">
    <citation type="submission" date="2024-02" db="EMBL/GenBank/DDBJ databases">
        <title>Marinospirillum sp. MEB 164 isolated from Lonar lake sediment.</title>
        <authorList>
            <person name="Joshi A."/>
            <person name="Thite S."/>
        </authorList>
    </citation>
    <scope>NUCLEOTIDE SEQUENCE [LARGE SCALE GENOMIC DNA]</scope>
    <source>
        <strain evidence="2 3">MEB164</strain>
    </source>
</reference>
<dbReference type="Proteomes" id="UP001621714">
    <property type="component" value="Unassembled WGS sequence"/>
</dbReference>
<proteinExistence type="predicted"/>
<dbReference type="Gene3D" id="2.60.40.1890">
    <property type="entry name" value="PCu(A)C copper chaperone"/>
    <property type="match status" value="1"/>
</dbReference>
<feature type="chain" id="PRO_5045617066" evidence="1">
    <location>
        <begin position="22"/>
        <end position="162"/>
    </location>
</feature>
<dbReference type="SUPFAM" id="SSF110087">
    <property type="entry name" value="DR1885-like metal-binding protein"/>
    <property type="match status" value="1"/>
</dbReference>
<organism evidence="2 3">
    <name type="scientific">Marinospirillum alkalitolerans</name>
    <dbReference type="NCBI Taxonomy" id="3123374"/>
    <lineage>
        <taxon>Bacteria</taxon>
        <taxon>Pseudomonadati</taxon>
        <taxon>Pseudomonadota</taxon>
        <taxon>Gammaproteobacteria</taxon>
        <taxon>Oceanospirillales</taxon>
        <taxon>Oceanospirillaceae</taxon>
        <taxon>Marinospirillum</taxon>
    </lineage>
</organism>
<sequence>MPRFIVLLASLLVLFSAAASAHDFRLGELRLVHPFATPTPPTAAVGAVYLDIDHQGSTPRRLISARAHIAEVVELHDMSMHDGVMQMRQLEVIALPAGEVTRMRPGGGYHLMLIGLKQPLVAGERFPLWLTFADLGEIRVEVWVESAAQGGAAADAHHHHHH</sequence>
<gene>
    <name evidence="2" type="ORF">V6U78_01015</name>
</gene>
<evidence type="ECO:0000256" key="1">
    <source>
        <dbReference type="SAM" id="SignalP"/>
    </source>
</evidence>
<evidence type="ECO:0000313" key="2">
    <source>
        <dbReference type="EMBL" id="MFK7159618.1"/>
    </source>
</evidence>
<name>A0ABW8PVA7_9GAMM</name>
<dbReference type="InterPro" id="IPR058248">
    <property type="entry name" value="Lxx211020-like"/>
</dbReference>
<dbReference type="InterPro" id="IPR007410">
    <property type="entry name" value="LpqE-like"/>
</dbReference>
<comment type="caution">
    <text evidence="2">The sequence shown here is derived from an EMBL/GenBank/DDBJ whole genome shotgun (WGS) entry which is preliminary data.</text>
</comment>
<protein>
    <submittedName>
        <fullName evidence="2">Copper chaperone PCu(A)C</fullName>
    </submittedName>
</protein>